<keyword evidence="1 2" id="KW-0238">DNA-binding</keyword>
<protein>
    <submittedName>
        <fullName evidence="4">TetR family transcriptional regulator</fullName>
    </submittedName>
</protein>
<organism evidence="4 5">
    <name type="scientific">Mycolicibacterium chitae</name>
    <name type="common">Mycobacterium chitae</name>
    <dbReference type="NCBI Taxonomy" id="1792"/>
    <lineage>
        <taxon>Bacteria</taxon>
        <taxon>Bacillati</taxon>
        <taxon>Actinomycetota</taxon>
        <taxon>Actinomycetes</taxon>
        <taxon>Mycobacteriales</taxon>
        <taxon>Mycobacteriaceae</taxon>
        <taxon>Mycolicibacterium</taxon>
    </lineage>
</organism>
<sequence length="197" mass="21274">MTAASGTDLPAYKQARRSQIVAAAMAALKVHDYDQIQMRDIAEDAQVALGTLYRYFSSKEHVYAAVLQEWARPVFVAEGADPRPAEARVRAKVATILASFERWPGFFRVCMLLQNSTDPNATALMAEFSDAAVDTLARDFAALGEQAAADAAVMLWAVVNTVLSAAILRGDPMADAARISNAFVDLIAPRLAAAEQR</sequence>
<dbReference type="InterPro" id="IPR050109">
    <property type="entry name" value="HTH-type_TetR-like_transc_reg"/>
</dbReference>
<accession>A0A448I7S8</accession>
<dbReference type="Pfam" id="PF00440">
    <property type="entry name" value="TetR_N"/>
    <property type="match status" value="1"/>
</dbReference>
<evidence type="ECO:0000259" key="3">
    <source>
        <dbReference type="PROSITE" id="PS50977"/>
    </source>
</evidence>
<keyword evidence="5" id="KW-1185">Reference proteome</keyword>
<dbReference type="InterPro" id="IPR001647">
    <property type="entry name" value="HTH_TetR"/>
</dbReference>
<evidence type="ECO:0000313" key="5">
    <source>
        <dbReference type="Proteomes" id="UP000282551"/>
    </source>
</evidence>
<name>A0A448I7S8_MYCCI</name>
<dbReference type="EMBL" id="LR134355">
    <property type="protein sequence ID" value="VEG48571.1"/>
    <property type="molecule type" value="Genomic_DNA"/>
</dbReference>
<reference evidence="4 5" key="1">
    <citation type="submission" date="2018-12" db="EMBL/GenBank/DDBJ databases">
        <authorList>
            <consortium name="Pathogen Informatics"/>
        </authorList>
    </citation>
    <scope>NUCLEOTIDE SEQUENCE [LARGE SCALE GENOMIC DNA]</scope>
    <source>
        <strain evidence="4 5">NCTC10485</strain>
    </source>
</reference>
<proteinExistence type="predicted"/>
<dbReference type="AlphaFoldDB" id="A0A448I7S8"/>
<evidence type="ECO:0000256" key="1">
    <source>
        <dbReference type="ARBA" id="ARBA00023125"/>
    </source>
</evidence>
<dbReference type="Proteomes" id="UP000282551">
    <property type="component" value="Chromosome"/>
</dbReference>
<dbReference type="GO" id="GO:0000976">
    <property type="term" value="F:transcription cis-regulatory region binding"/>
    <property type="evidence" value="ECO:0007669"/>
    <property type="project" value="TreeGrafter"/>
</dbReference>
<feature type="domain" description="HTH tetR-type" evidence="3">
    <location>
        <begin position="14"/>
        <end position="74"/>
    </location>
</feature>
<gene>
    <name evidence="4" type="primary">kstR_3</name>
    <name evidence="4" type="ORF">NCTC10485_02870</name>
</gene>
<dbReference type="PROSITE" id="PS50977">
    <property type="entry name" value="HTH_TETR_2"/>
    <property type="match status" value="1"/>
</dbReference>
<dbReference type="OrthoDB" id="4537491at2"/>
<dbReference type="SUPFAM" id="SSF46689">
    <property type="entry name" value="Homeodomain-like"/>
    <property type="match status" value="1"/>
</dbReference>
<dbReference type="PRINTS" id="PR00455">
    <property type="entry name" value="HTHTETR"/>
</dbReference>
<dbReference type="GO" id="GO:0003700">
    <property type="term" value="F:DNA-binding transcription factor activity"/>
    <property type="evidence" value="ECO:0007669"/>
    <property type="project" value="TreeGrafter"/>
</dbReference>
<dbReference type="Gene3D" id="1.10.357.10">
    <property type="entry name" value="Tetracycline Repressor, domain 2"/>
    <property type="match status" value="1"/>
</dbReference>
<feature type="DNA-binding region" description="H-T-H motif" evidence="2">
    <location>
        <begin position="37"/>
        <end position="56"/>
    </location>
</feature>
<dbReference type="PANTHER" id="PTHR30055">
    <property type="entry name" value="HTH-TYPE TRANSCRIPTIONAL REGULATOR RUTR"/>
    <property type="match status" value="1"/>
</dbReference>
<dbReference type="InterPro" id="IPR009057">
    <property type="entry name" value="Homeodomain-like_sf"/>
</dbReference>
<evidence type="ECO:0000313" key="4">
    <source>
        <dbReference type="EMBL" id="VEG48571.1"/>
    </source>
</evidence>
<dbReference type="RefSeq" id="WP_126334357.1">
    <property type="nucleotide sequence ID" value="NZ_AP022604.1"/>
</dbReference>
<dbReference type="PANTHER" id="PTHR30055:SF242">
    <property type="entry name" value="HTH-TYPE TRANSCRIPTIONAL REPRESSOR KSTR"/>
    <property type="match status" value="1"/>
</dbReference>
<evidence type="ECO:0000256" key="2">
    <source>
        <dbReference type="PROSITE-ProRule" id="PRU00335"/>
    </source>
</evidence>